<dbReference type="Proteomes" id="UP001231189">
    <property type="component" value="Unassembled WGS sequence"/>
</dbReference>
<evidence type="ECO:0000313" key="3">
    <source>
        <dbReference type="Proteomes" id="UP001231189"/>
    </source>
</evidence>
<dbReference type="AlphaFoldDB" id="A0AAD8T6A1"/>
<evidence type="ECO:0000313" key="1">
    <source>
        <dbReference type="EMBL" id="KAK1670109.1"/>
    </source>
</evidence>
<name>A0AAD8T6A1_LOLMU</name>
<dbReference type="EMBL" id="JAUUTY010000003">
    <property type="protein sequence ID" value="KAK1670109.1"/>
    <property type="molecule type" value="Genomic_DNA"/>
</dbReference>
<reference evidence="1" key="1">
    <citation type="submission" date="2023-07" db="EMBL/GenBank/DDBJ databases">
        <title>A chromosome-level genome assembly of Lolium multiflorum.</title>
        <authorList>
            <person name="Chen Y."/>
            <person name="Copetti D."/>
            <person name="Kolliker R."/>
            <person name="Studer B."/>
        </authorList>
    </citation>
    <scope>NUCLEOTIDE SEQUENCE</scope>
    <source>
        <strain evidence="1">02402/16</strain>
        <tissue evidence="1">Leaf</tissue>
    </source>
</reference>
<dbReference type="Gene3D" id="3.40.50.2300">
    <property type="match status" value="1"/>
</dbReference>
<evidence type="ECO:0000313" key="2">
    <source>
        <dbReference type="EMBL" id="KAK1670110.1"/>
    </source>
</evidence>
<comment type="caution">
    <text evidence="1">The sequence shown here is derived from an EMBL/GenBank/DDBJ whole genome shotgun (WGS) entry which is preliminary data.</text>
</comment>
<sequence>MHACACTTIFPTSMQYFQSALALQMMMKSMLVSGNIVVAVVVLHKWLNIDAGYGDSDFSTANDCQLQGPWKRKCTIQFMIVTQFVAPSRVNDQYLTNVVLKINVKFRWDELLDVN</sequence>
<keyword evidence="3" id="KW-1185">Reference proteome</keyword>
<gene>
    <name evidence="1" type="ORF">QYE76_058268</name>
    <name evidence="2" type="ORF">QYE76_058269</name>
</gene>
<dbReference type="EMBL" id="JAUUTY010000003">
    <property type="protein sequence ID" value="KAK1670110.1"/>
    <property type="molecule type" value="Genomic_DNA"/>
</dbReference>
<protein>
    <submittedName>
        <fullName evidence="1">Uncharacterized protein</fullName>
    </submittedName>
</protein>
<accession>A0AAD8T6A1</accession>
<proteinExistence type="predicted"/>
<organism evidence="1 3">
    <name type="scientific">Lolium multiflorum</name>
    <name type="common">Italian ryegrass</name>
    <name type="synonym">Lolium perenne subsp. multiflorum</name>
    <dbReference type="NCBI Taxonomy" id="4521"/>
    <lineage>
        <taxon>Eukaryota</taxon>
        <taxon>Viridiplantae</taxon>
        <taxon>Streptophyta</taxon>
        <taxon>Embryophyta</taxon>
        <taxon>Tracheophyta</taxon>
        <taxon>Spermatophyta</taxon>
        <taxon>Magnoliopsida</taxon>
        <taxon>Liliopsida</taxon>
        <taxon>Poales</taxon>
        <taxon>Poaceae</taxon>
        <taxon>BOP clade</taxon>
        <taxon>Pooideae</taxon>
        <taxon>Poodae</taxon>
        <taxon>Poeae</taxon>
        <taxon>Poeae Chloroplast Group 2 (Poeae type)</taxon>
        <taxon>Loliodinae</taxon>
        <taxon>Loliinae</taxon>
        <taxon>Lolium</taxon>
    </lineage>
</organism>